<dbReference type="Gene3D" id="1.10.10.10">
    <property type="entry name" value="Winged helix-like DNA-binding domain superfamily/Winged helix DNA-binding domain"/>
    <property type="match status" value="1"/>
</dbReference>
<dbReference type="InterPro" id="IPR044925">
    <property type="entry name" value="His-Me_finger_sf"/>
</dbReference>
<keyword evidence="2" id="KW-0378">Hydrolase</keyword>
<dbReference type="Pfam" id="PF07453">
    <property type="entry name" value="NUMOD1"/>
    <property type="match status" value="1"/>
</dbReference>
<dbReference type="SUPFAM" id="SSF54060">
    <property type="entry name" value="His-Me finger endonucleases"/>
    <property type="match status" value="2"/>
</dbReference>
<sequence length="355" mass="41754">MFEENKEEEKEEWRTIPKNEKYQVSNFGRIRNKKTKRIRKKQITLAGYEKIILFFQNRQETHQVHRLVALAFILNPNNFPQVNHKDINKINNRVENLEWATQSMNIKHSLENGAKRYKRAVWRCDSEGNEVIFDSITEAAEATGCLKGSIFASIKRNGTAIGFKWGYVEERIKEEARKDIPSREIKDYPRYLIYNNGQVYSRKYKNYLKPSLSIGYYRIALCNDNVRRNHQVHILVAQYFCDNPENKPIVNHRDGNKLNNHYTNLEWVTHSENVKHAHNLGLNKTASKRIHQYAREDKEKCIILYTFNSIREAAEFLKPKYKGVISTIAAAISRACIGKQKTAYGHRWGYEKEII</sequence>
<dbReference type="Pfam" id="PF07463">
    <property type="entry name" value="NUMOD4"/>
    <property type="match status" value="1"/>
</dbReference>
<gene>
    <name evidence="2" type="ORF">LCIVAC01_00560</name>
</gene>
<feature type="domain" description="HNH nuclease" evidence="1">
    <location>
        <begin position="58"/>
        <end position="106"/>
    </location>
</feature>
<dbReference type="GO" id="GO:0004519">
    <property type="term" value="F:endonuclease activity"/>
    <property type="evidence" value="ECO:0007669"/>
    <property type="project" value="UniProtKB-KW"/>
</dbReference>
<proteinExistence type="predicted"/>
<reference evidence="2" key="1">
    <citation type="journal article" date="2019" name="MBio">
        <title>Virus Genomes from Deep Sea Sediments Expand the Ocean Megavirome and Support Independent Origins of Viral Gigantism.</title>
        <authorList>
            <person name="Backstrom D."/>
            <person name="Yutin N."/>
            <person name="Jorgensen S.L."/>
            <person name="Dharamshi J."/>
            <person name="Homa F."/>
            <person name="Zaremba-Niedwiedzka K."/>
            <person name="Spang A."/>
            <person name="Wolf Y.I."/>
            <person name="Koonin E.V."/>
            <person name="Ettema T.J."/>
        </authorList>
    </citation>
    <scope>NUCLEOTIDE SEQUENCE</scope>
</reference>
<protein>
    <submittedName>
        <fullName evidence="2">HNH endonuclease</fullName>
    </submittedName>
</protein>
<organism evidence="2">
    <name type="scientific">Iridovirus LCIVAC01</name>
    <dbReference type="NCBI Taxonomy" id="2506607"/>
    <lineage>
        <taxon>Viruses</taxon>
        <taxon>Varidnaviria</taxon>
        <taxon>Bamfordvirae</taxon>
        <taxon>Nucleocytoviricota</taxon>
        <taxon>Megaviricetes</taxon>
        <taxon>Pimascovirales</taxon>
        <taxon>Pimascovirales incertae sedis</taxon>
        <taxon>Iridoviridae</taxon>
    </lineage>
</organism>
<dbReference type="Gene3D" id="3.90.75.20">
    <property type="match status" value="2"/>
</dbReference>
<dbReference type="InterPro" id="IPR003615">
    <property type="entry name" value="HNH_nuc"/>
</dbReference>
<keyword evidence="2" id="KW-0255">Endonuclease</keyword>
<dbReference type="Pfam" id="PF13392">
    <property type="entry name" value="HNH_3"/>
    <property type="match status" value="1"/>
</dbReference>
<name>A0A481YQR5_9VIRU</name>
<dbReference type="EMBL" id="MK500310">
    <property type="protein sequence ID" value="QBK85247.1"/>
    <property type="molecule type" value="Genomic_DNA"/>
</dbReference>
<feature type="domain" description="HNH nuclease" evidence="1">
    <location>
        <begin position="226"/>
        <end position="274"/>
    </location>
</feature>
<dbReference type="InterPro" id="IPR010902">
    <property type="entry name" value="NUMOD4"/>
</dbReference>
<dbReference type="SMART" id="SM00507">
    <property type="entry name" value="HNHc"/>
    <property type="match status" value="2"/>
</dbReference>
<dbReference type="InterPro" id="IPR036388">
    <property type="entry name" value="WH-like_DNA-bd_sf"/>
</dbReference>
<keyword evidence="2" id="KW-0540">Nuclease</keyword>
<accession>A0A481YQR5</accession>
<evidence type="ECO:0000313" key="2">
    <source>
        <dbReference type="EMBL" id="QBK85247.1"/>
    </source>
</evidence>
<dbReference type="InterPro" id="IPR010896">
    <property type="entry name" value="NUMOD1"/>
</dbReference>
<dbReference type="GO" id="GO:0016788">
    <property type="term" value="F:hydrolase activity, acting on ester bonds"/>
    <property type="evidence" value="ECO:0007669"/>
    <property type="project" value="InterPro"/>
</dbReference>
<evidence type="ECO:0000259" key="1">
    <source>
        <dbReference type="SMART" id="SM00507"/>
    </source>
</evidence>